<keyword evidence="5 9" id="KW-0067">ATP-binding</keyword>
<evidence type="ECO:0000256" key="9">
    <source>
        <dbReference type="RuleBase" id="RU000492"/>
    </source>
</evidence>
<proteinExistence type="inferred from homology"/>
<dbReference type="SMART" id="SM00487">
    <property type="entry name" value="DEXDc"/>
    <property type="match status" value="1"/>
</dbReference>
<keyword evidence="2 9" id="KW-0547">Nucleotide-binding</keyword>
<dbReference type="SMART" id="SM00490">
    <property type="entry name" value="HELICc"/>
    <property type="match status" value="1"/>
</dbReference>
<evidence type="ECO:0000256" key="4">
    <source>
        <dbReference type="ARBA" id="ARBA00022806"/>
    </source>
</evidence>
<keyword evidence="14" id="KW-1185">Reference proteome</keyword>
<evidence type="ECO:0000256" key="8">
    <source>
        <dbReference type="PROSITE-ProRule" id="PRU00552"/>
    </source>
</evidence>
<dbReference type="Pfam" id="PF00270">
    <property type="entry name" value="DEAD"/>
    <property type="match status" value="2"/>
</dbReference>
<evidence type="ECO:0000313" key="13">
    <source>
        <dbReference type="Ensembl" id="ENSNFUP00015006177.1"/>
    </source>
</evidence>
<dbReference type="InterPro" id="IPR027417">
    <property type="entry name" value="P-loop_NTPase"/>
</dbReference>
<gene>
    <name evidence="13" type="primary">EIF4A3</name>
    <name evidence="13" type="synonym">eif4a3</name>
</gene>
<evidence type="ECO:0000313" key="14">
    <source>
        <dbReference type="Proteomes" id="UP000694548"/>
    </source>
</evidence>
<dbReference type="EC" id="3.6.4.13" evidence="1"/>
<evidence type="ECO:0000256" key="5">
    <source>
        <dbReference type="ARBA" id="ARBA00022840"/>
    </source>
</evidence>
<dbReference type="Ensembl" id="ENSNFUT00015006510.1">
    <property type="protein sequence ID" value="ENSNFUP00015006177.1"/>
    <property type="gene ID" value="ENSNFUG00015003082.1"/>
</dbReference>
<dbReference type="InterPro" id="IPR011545">
    <property type="entry name" value="DEAD/DEAH_box_helicase_dom"/>
</dbReference>
<dbReference type="GO" id="GO:0003724">
    <property type="term" value="F:RNA helicase activity"/>
    <property type="evidence" value="ECO:0007669"/>
    <property type="project" value="UniProtKB-EC"/>
</dbReference>
<protein>
    <recommendedName>
        <fullName evidence="1">RNA helicase</fullName>
        <ecNumber evidence="1">3.6.4.13</ecNumber>
    </recommendedName>
</protein>
<dbReference type="PROSITE" id="PS51195">
    <property type="entry name" value="Q_MOTIF"/>
    <property type="match status" value="1"/>
</dbReference>
<feature type="domain" description="Helicase C-terminal" evidence="11">
    <location>
        <begin position="272"/>
        <end position="433"/>
    </location>
</feature>
<evidence type="ECO:0000256" key="7">
    <source>
        <dbReference type="ARBA" id="ARBA00047984"/>
    </source>
</evidence>
<dbReference type="GO" id="GO:0005524">
    <property type="term" value="F:ATP binding"/>
    <property type="evidence" value="ECO:0007669"/>
    <property type="project" value="UniProtKB-KW"/>
</dbReference>
<keyword evidence="3 9" id="KW-0378">Hydrolase</keyword>
<evidence type="ECO:0000256" key="3">
    <source>
        <dbReference type="ARBA" id="ARBA00022801"/>
    </source>
</evidence>
<evidence type="ECO:0000256" key="1">
    <source>
        <dbReference type="ARBA" id="ARBA00012552"/>
    </source>
</evidence>
<keyword evidence="6" id="KW-0694">RNA-binding</keyword>
<evidence type="ECO:0000259" key="12">
    <source>
        <dbReference type="PROSITE" id="PS51195"/>
    </source>
</evidence>
<name>A0A8C6KMP6_NOTFU</name>
<evidence type="ECO:0000256" key="6">
    <source>
        <dbReference type="ARBA" id="ARBA00022884"/>
    </source>
</evidence>
<dbReference type="GO" id="GO:0003723">
    <property type="term" value="F:RNA binding"/>
    <property type="evidence" value="ECO:0007669"/>
    <property type="project" value="UniProtKB-KW"/>
</dbReference>
<dbReference type="CDD" id="cd18045">
    <property type="entry name" value="DEADc_EIF4AIII_DDX48"/>
    <property type="match status" value="1"/>
</dbReference>
<comment type="catalytic activity">
    <reaction evidence="7">
        <text>ATP + H2O = ADP + phosphate + H(+)</text>
        <dbReference type="Rhea" id="RHEA:13065"/>
        <dbReference type="ChEBI" id="CHEBI:15377"/>
        <dbReference type="ChEBI" id="CHEBI:15378"/>
        <dbReference type="ChEBI" id="CHEBI:30616"/>
        <dbReference type="ChEBI" id="CHEBI:43474"/>
        <dbReference type="ChEBI" id="CHEBI:456216"/>
        <dbReference type="EC" id="3.6.4.13"/>
    </reaction>
</comment>
<dbReference type="Pfam" id="PF00271">
    <property type="entry name" value="Helicase_C"/>
    <property type="match status" value="1"/>
</dbReference>
<feature type="domain" description="DEAD-box RNA helicase Q" evidence="12">
    <location>
        <begin position="33"/>
        <end position="61"/>
    </location>
</feature>
<dbReference type="CDD" id="cd18787">
    <property type="entry name" value="SF2_C_DEAD"/>
    <property type="match status" value="1"/>
</dbReference>
<dbReference type="Proteomes" id="UP000694548">
    <property type="component" value="Chromosome sgr02"/>
</dbReference>
<feature type="domain" description="Helicase ATP-binding" evidence="10">
    <location>
        <begin position="64"/>
        <end position="261"/>
    </location>
</feature>
<dbReference type="InterPro" id="IPR014001">
    <property type="entry name" value="Helicase_ATP-bd"/>
</dbReference>
<dbReference type="FunFam" id="3.40.50.300:FF:000031">
    <property type="entry name" value="Eukaryotic initiation factor 4A-III"/>
    <property type="match status" value="1"/>
</dbReference>
<dbReference type="PROSITE" id="PS00039">
    <property type="entry name" value="DEAD_ATP_HELICASE"/>
    <property type="match status" value="1"/>
</dbReference>
<evidence type="ECO:0000259" key="10">
    <source>
        <dbReference type="PROSITE" id="PS51192"/>
    </source>
</evidence>
<dbReference type="SUPFAM" id="SSF52540">
    <property type="entry name" value="P-loop containing nucleoside triphosphate hydrolases"/>
    <property type="match status" value="2"/>
</dbReference>
<sequence length="433" mass="49284">MASAGTQGRKRLLKEEDMTKVEFETSEEVDVTPTFDTMGLREDLLRGIYAYGFEKPSAIQQRAIKQIIKGRDVIAQSQSGTGKTATFCISVLQCLDIQVRETQALILAPTRELAGQIQKVILSLRHTCPCSGDAWLFLIGCSSSVQVLLALGDYMNVQCHACIGGTNVGEDIRKLDYGQHVVAGTPGRVFDMIRRRSLRTRAIKMLVLDEADEMLNKGFKEQIYDVYRYLPPATQVVLISATLPHEILEMTNKFMTDPIRILVKRDELTLEGIKQFFVAVEREEWKFDTLCDLYDTLTITQAVIFCNTKRKVDWLTEKMREANFTVSSMHGDMPQKERESIMKEFRSGASRVLISTDVWARGLDVPQVSLIINYDLPNNRELYIHRIGRSGRYGRKGVAINFVKNDDIRILRDIEQYYSTQIDEMPMNVADLI</sequence>
<keyword evidence="4 9" id="KW-0347">Helicase</keyword>
<dbReference type="Gene3D" id="3.40.50.300">
    <property type="entry name" value="P-loop containing nucleotide triphosphate hydrolases"/>
    <property type="match status" value="2"/>
</dbReference>
<dbReference type="InterPro" id="IPR014014">
    <property type="entry name" value="RNA_helicase_DEAD_Q_motif"/>
</dbReference>
<dbReference type="GO" id="GO:0016787">
    <property type="term" value="F:hydrolase activity"/>
    <property type="evidence" value="ECO:0007669"/>
    <property type="project" value="UniProtKB-KW"/>
</dbReference>
<reference evidence="13" key="2">
    <citation type="submission" date="2025-08" db="UniProtKB">
        <authorList>
            <consortium name="Ensembl"/>
        </authorList>
    </citation>
    <scope>IDENTIFICATION</scope>
</reference>
<dbReference type="PANTHER" id="PTHR47958">
    <property type="entry name" value="ATP-DEPENDENT RNA HELICASE DBP3"/>
    <property type="match status" value="1"/>
</dbReference>
<dbReference type="InterPro" id="IPR001650">
    <property type="entry name" value="Helicase_C-like"/>
</dbReference>
<feature type="short sequence motif" description="Q motif" evidence="8">
    <location>
        <begin position="33"/>
        <end position="61"/>
    </location>
</feature>
<accession>A0A8C6KMP6</accession>
<organism evidence="13 14">
    <name type="scientific">Nothobranchius furzeri</name>
    <name type="common">Turquoise killifish</name>
    <dbReference type="NCBI Taxonomy" id="105023"/>
    <lineage>
        <taxon>Eukaryota</taxon>
        <taxon>Metazoa</taxon>
        <taxon>Chordata</taxon>
        <taxon>Craniata</taxon>
        <taxon>Vertebrata</taxon>
        <taxon>Euteleostomi</taxon>
        <taxon>Actinopterygii</taxon>
        <taxon>Neopterygii</taxon>
        <taxon>Teleostei</taxon>
        <taxon>Neoteleostei</taxon>
        <taxon>Acanthomorphata</taxon>
        <taxon>Ovalentaria</taxon>
        <taxon>Atherinomorphae</taxon>
        <taxon>Cyprinodontiformes</taxon>
        <taxon>Nothobranchiidae</taxon>
        <taxon>Nothobranchius</taxon>
    </lineage>
</organism>
<reference evidence="13" key="3">
    <citation type="submission" date="2025-09" db="UniProtKB">
        <authorList>
            <consortium name="Ensembl"/>
        </authorList>
    </citation>
    <scope>IDENTIFICATION</scope>
</reference>
<dbReference type="AlphaFoldDB" id="A0A8C6KMP6"/>
<reference evidence="13" key="1">
    <citation type="submission" date="2014-08" db="EMBL/GenBank/DDBJ databases">
        <authorList>
            <person name="Senf B."/>
            <person name="Petzold A."/>
            <person name="Downie B.R."/>
            <person name="Koch P."/>
            <person name="Platzer M."/>
        </authorList>
    </citation>
    <scope>NUCLEOTIDE SEQUENCE [LARGE SCALE GENOMIC DNA]</scope>
    <source>
        <strain evidence="13">GRZ</strain>
    </source>
</reference>
<dbReference type="InterPro" id="IPR000629">
    <property type="entry name" value="RNA-helicase_DEAD-box_CS"/>
</dbReference>
<dbReference type="PROSITE" id="PS51194">
    <property type="entry name" value="HELICASE_CTER"/>
    <property type="match status" value="1"/>
</dbReference>
<evidence type="ECO:0000256" key="2">
    <source>
        <dbReference type="ARBA" id="ARBA00022741"/>
    </source>
</evidence>
<comment type="similarity">
    <text evidence="9">Belongs to the DEAD box helicase family.</text>
</comment>
<evidence type="ECO:0000259" key="11">
    <source>
        <dbReference type="PROSITE" id="PS51194"/>
    </source>
</evidence>
<dbReference type="PROSITE" id="PS51192">
    <property type="entry name" value="HELICASE_ATP_BIND_1"/>
    <property type="match status" value="1"/>
</dbReference>
<dbReference type="GeneTree" id="ENSGT00940000155037"/>